<feature type="domain" description="HTH luxR-type" evidence="4">
    <location>
        <begin position="180"/>
        <end position="245"/>
    </location>
</feature>
<dbReference type="CDD" id="cd06170">
    <property type="entry name" value="LuxR_C_like"/>
    <property type="match status" value="1"/>
</dbReference>
<dbReference type="Proteomes" id="UP001206312">
    <property type="component" value="Unassembled WGS sequence"/>
</dbReference>
<dbReference type="EMBL" id="JAMXIB010000001">
    <property type="protein sequence ID" value="MCO5723228.1"/>
    <property type="molecule type" value="Genomic_DNA"/>
</dbReference>
<evidence type="ECO:0000259" key="4">
    <source>
        <dbReference type="PROSITE" id="PS50043"/>
    </source>
</evidence>
<dbReference type="InterPro" id="IPR000792">
    <property type="entry name" value="Tscrpt_reg_LuxR_C"/>
</dbReference>
<evidence type="ECO:0000313" key="6">
    <source>
        <dbReference type="Proteomes" id="UP001206312"/>
    </source>
</evidence>
<gene>
    <name evidence="5" type="ORF">NG653_00065</name>
</gene>
<accession>A0ABT1ATG8</accession>
<dbReference type="InterPro" id="IPR016032">
    <property type="entry name" value="Sig_transdc_resp-reg_C-effctor"/>
</dbReference>
<protein>
    <submittedName>
        <fullName evidence="5">LuxR C-terminal-related transcriptional regulator</fullName>
    </submittedName>
</protein>
<evidence type="ECO:0000313" key="5">
    <source>
        <dbReference type="EMBL" id="MCO5723228.1"/>
    </source>
</evidence>
<evidence type="ECO:0000256" key="1">
    <source>
        <dbReference type="ARBA" id="ARBA00023015"/>
    </source>
</evidence>
<dbReference type="SMART" id="SM00421">
    <property type="entry name" value="HTH_LUXR"/>
    <property type="match status" value="1"/>
</dbReference>
<dbReference type="Gene3D" id="1.10.10.10">
    <property type="entry name" value="Winged helix-like DNA-binding domain superfamily/Winged helix DNA-binding domain"/>
    <property type="match status" value="1"/>
</dbReference>
<reference evidence="5 6" key="1">
    <citation type="submission" date="2022-06" db="EMBL/GenBank/DDBJ databases">
        <authorList>
            <person name="Xuan X."/>
        </authorList>
    </citation>
    <scope>NUCLEOTIDE SEQUENCE [LARGE SCALE GENOMIC DNA]</scope>
    <source>
        <strain evidence="5 6">2V75</strain>
    </source>
</reference>
<evidence type="ECO:0000256" key="3">
    <source>
        <dbReference type="ARBA" id="ARBA00023163"/>
    </source>
</evidence>
<keyword evidence="2" id="KW-0238">DNA-binding</keyword>
<keyword evidence="1" id="KW-0805">Transcription regulation</keyword>
<dbReference type="SUPFAM" id="SSF46894">
    <property type="entry name" value="C-terminal effector domain of the bipartite response regulators"/>
    <property type="match status" value="1"/>
</dbReference>
<sequence>MNYDLLTGFFDAHLKKGFADISPADPQVVLLEDEMAKHGQFIIMGDLIQFNALYASKGYFDFFGDVKVLDYPLTVYQNGHPNIKERYNAVRGKFFSLGQDLYDGPNERWFLSTNLTIKNVHGIYIDLLFQCYLVHSQIPYRSVFVLMVHTDLTNIPKSSHGFHFYSAPDDSCFRYPDEKLLKTGNIFTDREFEVIHCIAKGLDSEQIAKKLFISKLTVNTHRRNILKKTGNRNTQELVIYLQQKGMI</sequence>
<organism evidence="5 6">
    <name type="scientific">Robiginitalea marina</name>
    <dbReference type="NCBI Taxonomy" id="2954105"/>
    <lineage>
        <taxon>Bacteria</taxon>
        <taxon>Pseudomonadati</taxon>
        <taxon>Bacteroidota</taxon>
        <taxon>Flavobacteriia</taxon>
        <taxon>Flavobacteriales</taxon>
        <taxon>Flavobacteriaceae</taxon>
        <taxon>Robiginitalea</taxon>
    </lineage>
</organism>
<dbReference type="PROSITE" id="PS00622">
    <property type="entry name" value="HTH_LUXR_1"/>
    <property type="match status" value="1"/>
</dbReference>
<dbReference type="PANTHER" id="PTHR44688:SF16">
    <property type="entry name" value="DNA-BINDING TRANSCRIPTIONAL ACTIVATOR DEVR_DOSR"/>
    <property type="match status" value="1"/>
</dbReference>
<dbReference type="Pfam" id="PF00196">
    <property type="entry name" value="GerE"/>
    <property type="match status" value="1"/>
</dbReference>
<dbReference type="PRINTS" id="PR00038">
    <property type="entry name" value="HTHLUXR"/>
</dbReference>
<dbReference type="InterPro" id="IPR036388">
    <property type="entry name" value="WH-like_DNA-bd_sf"/>
</dbReference>
<dbReference type="PANTHER" id="PTHR44688">
    <property type="entry name" value="DNA-BINDING TRANSCRIPTIONAL ACTIVATOR DEVR_DOSR"/>
    <property type="match status" value="1"/>
</dbReference>
<comment type="caution">
    <text evidence="5">The sequence shown here is derived from an EMBL/GenBank/DDBJ whole genome shotgun (WGS) entry which is preliminary data.</text>
</comment>
<name>A0ABT1ATG8_9FLAO</name>
<dbReference type="PROSITE" id="PS50043">
    <property type="entry name" value="HTH_LUXR_2"/>
    <property type="match status" value="1"/>
</dbReference>
<evidence type="ECO:0000256" key="2">
    <source>
        <dbReference type="ARBA" id="ARBA00023125"/>
    </source>
</evidence>
<proteinExistence type="predicted"/>
<keyword evidence="3" id="KW-0804">Transcription</keyword>
<dbReference type="RefSeq" id="WP_252739610.1">
    <property type="nucleotide sequence ID" value="NZ_JAMXIB010000001.1"/>
</dbReference>
<keyword evidence="6" id="KW-1185">Reference proteome</keyword>